<name>A0A3E1HD31_9MYCO</name>
<organism evidence="2 3">
    <name type="scientific">Mycobacterium uberis</name>
    <dbReference type="NCBI Taxonomy" id="2162698"/>
    <lineage>
        <taxon>Bacteria</taxon>
        <taxon>Bacillati</taxon>
        <taxon>Actinomycetota</taxon>
        <taxon>Actinomycetes</taxon>
        <taxon>Mycobacteriales</taxon>
        <taxon>Mycobacteriaceae</taxon>
        <taxon>Mycobacterium</taxon>
    </lineage>
</organism>
<protein>
    <recommendedName>
        <fullName evidence="1">PE domain-containing protein</fullName>
    </recommendedName>
</protein>
<evidence type="ECO:0000259" key="1">
    <source>
        <dbReference type="Pfam" id="PF00934"/>
    </source>
</evidence>
<comment type="caution">
    <text evidence="2">The sequence shown here is derived from an EMBL/GenBank/DDBJ whole genome shotgun (WGS) entry which is preliminary data.</text>
</comment>
<gene>
    <name evidence="2" type="ORF">MUBE_13930</name>
</gene>
<sequence>MVTTQGPLIDRTRAFCSGTLKERSLHIVCDDRPREVEGNTLEVDSLADRLDDSSTVAAIITTFATAATDRISLLAANYLYRQAQKSQDLQRSIRGDYSTVCRCLAEGQRYLFGRCGRQPRKLRLTD</sequence>
<evidence type="ECO:0000313" key="3">
    <source>
        <dbReference type="Proteomes" id="UP000258522"/>
    </source>
</evidence>
<dbReference type="Pfam" id="PF00934">
    <property type="entry name" value="PE"/>
    <property type="match status" value="1"/>
</dbReference>
<dbReference type="EMBL" id="QAYL01000031">
    <property type="protein sequence ID" value="RFD24306.1"/>
    <property type="molecule type" value="Genomic_DNA"/>
</dbReference>
<dbReference type="InterPro" id="IPR000084">
    <property type="entry name" value="PE-PGRS_N"/>
</dbReference>
<evidence type="ECO:0000313" key="2">
    <source>
        <dbReference type="EMBL" id="RFD24306.1"/>
    </source>
</evidence>
<feature type="domain" description="PE" evidence="1">
    <location>
        <begin position="33"/>
        <end position="105"/>
    </location>
</feature>
<dbReference type="AlphaFoldDB" id="A0A3E1HD31"/>
<keyword evidence="3" id="KW-1185">Reference proteome</keyword>
<accession>A0A3E1HD31</accession>
<reference evidence="2 3" key="1">
    <citation type="submission" date="2018-07" db="EMBL/GenBank/DDBJ databases">
        <title>Whole genome sequence of Mycobacterium uberis.</title>
        <authorList>
            <person name="Benjak A."/>
        </authorList>
    </citation>
    <scope>NUCLEOTIDE SEQUENCE [LARGE SCALE GENOMIC DNA]</scope>
    <source>
        <strain evidence="2 3">Jura</strain>
    </source>
</reference>
<proteinExistence type="predicted"/>
<dbReference type="Proteomes" id="UP000258522">
    <property type="component" value="Unassembled WGS sequence"/>
</dbReference>